<sequence length="474" mass="52800">MRIAFLFILMLFLDGCSKKSSAPSLELGSLIENFPAAGGSKDITVTTSGSFAASDTSAWCLTTAGNGKFTVLVQPNITTAERKTAITITAGSNRKEFMVVQAGAEPVDPNGGVVPDSIPPDASGMRDITPQTLAQEMVPGWNIGNSLDATGGETAWGNPLISQRLIDSVKKAGFKSIRLPVAWSKFSDADAFTIDTNWMRRVEEVVNYALRRDMYVLMNIHWDGGWMQPTNAKKDYVNNRLKIMWKQIAKRFRNYNDHLIFAGTNEVMADGDYGTPTPEYYNAQNSFNQTFINAVRATGGRNAHRNLVVQGFNTNIGHTINFFQLPTDPRANRIMVEVHYYDPFNFTLNENSNITQWGKDATDPAKTETWANETWADDQFRQMKTKFIDKGIPVILGEYGAIARTSLGSPEANADHAKYRLYYLQYVTQSIKSHGLVPMYWDNGFPGDKSMALFNRNTGEKYYADIISVITSNN</sequence>
<dbReference type="Pfam" id="PF00150">
    <property type="entry name" value="Cellulase"/>
    <property type="match status" value="1"/>
</dbReference>
<dbReference type="Gene3D" id="2.60.40.10">
    <property type="entry name" value="Immunoglobulins"/>
    <property type="match status" value="1"/>
</dbReference>
<dbReference type="OrthoDB" id="9800955at2"/>
<keyword evidence="2 4" id="KW-0378">Hydrolase</keyword>
<dbReference type="CDD" id="cd14948">
    <property type="entry name" value="BACON"/>
    <property type="match status" value="1"/>
</dbReference>
<dbReference type="PANTHER" id="PTHR31297:SF17">
    <property type="entry name" value="ENDOGLUCANASE"/>
    <property type="match status" value="1"/>
</dbReference>
<dbReference type="RefSeq" id="WP_130544005.1">
    <property type="nucleotide sequence ID" value="NZ_CP042431.1"/>
</dbReference>
<comment type="similarity">
    <text evidence="4">Belongs to the glycosyl hydrolase 5 (cellulase A) family.</text>
</comment>
<dbReference type="Proteomes" id="UP000293874">
    <property type="component" value="Unassembled WGS sequence"/>
</dbReference>
<evidence type="ECO:0000256" key="3">
    <source>
        <dbReference type="ARBA" id="ARBA00023295"/>
    </source>
</evidence>
<dbReference type="Pfam" id="PF13004">
    <property type="entry name" value="BACON"/>
    <property type="match status" value="1"/>
</dbReference>
<dbReference type="SUPFAM" id="SSF51445">
    <property type="entry name" value="(Trans)glycosidases"/>
    <property type="match status" value="1"/>
</dbReference>
<organism evidence="7 8">
    <name type="scientific">Pseudobacter ginsenosidimutans</name>
    <dbReference type="NCBI Taxonomy" id="661488"/>
    <lineage>
        <taxon>Bacteria</taxon>
        <taxon>Pseudomonadati</taxon>
        <taxon>Bacteroidota</taxon>
        <taxon>Chitinophagia</taxon>
        <taxon>Chitinophagales</taxon>
        <taxon>Chitinophagaceae</taxon>
        <taxon>Pseudobacter</taxon>
    </lineage>
</organism>
<dbReference type="InterPro" id="IPR013783">
    <property type="entry name" value="Ig-like_fold"/>
</dbReference>
<proteinExistence type="inferred from homology"/>
<evidence type="ECO:0000313" key="8">
    <source>
        <dbReference type="Proteomes" id="UP000293874"/>
    </source>
</evidence>
<evidence type="ECO:0000259" key="6">
    <source>
        <dbReference type="Pfam" id="PF13004"/>
    </source>
</evidence>
<evidence type="ECO:0000256" key="4">
    <source>
        <dbReference type="RuleBase" id="RU361153"/>
    </source>
</evidence>
<evidence type="ECO:0000313" key="7">
    <source>
        <dbReference type="EMBL" id="RZS67132.1"/>
    </source>
</evidence>
<name>A0A4Q7MK41_9BACT</name>
<evidence type="ECO:0000256" key="2">
    <source>
        <dbReference type="ARBA" id="ARBA00022801"/>
    </source>
</evidence>
<keyword evidence="8" id="KW-1185">Reference proteome</keyword>
<dbReference type="GO" id="GO:0009251">
    <property type="term" value="P:glucan catabolic process"/>
    <property type="evidence" value="ECO:0007669"/>
    <property type="project" value="TreeGrafter"/>
</dbReference>
<protein>
    <submittedName>
        <fullName evidence="7">Endoglucanase</fullName>
    </submittedName>
</protein>
<dbReference type="InterPro" id="IPR024361">
    <property type="entry name" value="BACON"/>
</dbReference>
<dbReference type="AlphaFoldDB" id="A0A4Q7MK41"/>
<reference evidence="7 8" key="1">
    <citation type="submission" date="2019-02" db="EMBL/GenBank/DDBJ databases">
        <title>Genomic Encyclopedia of Type Strains, Phase IV (KMG-IV): sequencing the most valuable type-strain genomes for metagenomic binning, comparative biology and taxonomic classification.</title>
        <authorList>
            <person name="Goeker M."/>
        </authorList>
    </citation>
    <scope>NUCLEOTIDE SEQUENCE [LARGE SCALE GENOMIC DNA]</scope>
    <source>
        <strain evidence="7 8">DSM 18116</strain>
    </source>
</reference>
<dbReference type="InterPro" id="IPR001547">
    <property type="entry name" value="Glyco_hydro_5"/>
</dbReference>
<feature type="domain" description="BACON" evidence="6">
    <location>
        <begin position="54"/>
        <end position="102"/>
    </location>
</feature>
<dbReference type="InterPro" id="IPR017853">
    <property type="entry name" value="GH"/>
</dbReference>
<keyword evidence="3 4" id="KW-0326">Glycosidase</keyword>
<dbReference type="PANTHER" id="PTHR31297">
    <property type="entry name" value="GLUCAN ENDO-1,6-BETA-GLUCOSIDASE B"/>
    <property type="match status" value="1"/>
</dbReference>
<dbReference type="GO" id="GO:0008422">
    <property type="term" value="F:beta-glucosidase activity"/>
    <property type="evidence" value="ECO:0007669"/>
    <property type="project" value="TreeGrafter"/>
</dbReference>
<dbReference type="EMBL" id="SGXA01000004">
    <property type="protein sequence ID" value="RZS67132.1"/>
    <property type="molecule type" value="Genomic_DNA"/>
</dbReference>
<dbReference type="GO" id="GO:0005576">
    <property type="term" value="C:extracellular region"/>
    <property type="evidence" value="ECO:0007669"/>
    <property type="project" value="TreeGrafter"/>
</dbReference>
<dbReference type="Gene3D" id="3.20.20.80">
    <property type="entry name" value="Glycosidases"/>
    <property type="match status" value="1"/>
</dbReference>
<comment type="caution">
    <text evidence="7">The sequence shown here is derived from an EMBL/GenBank/DDBJ whole genome shotgun (WGS) entry which is preliminary data.</text>
</comment>
<evidence type="ECO:0000259" key="5">
    <source>
        <dbReference type="Pfam" id="PF00150"/>
    </source>
</evidence>
<feature type="domain" description="Glycoside hydrolase family 5" evidence="5">
    <location>
        <begin position="146"/>
        <end position="444"/>
    </location>
</feature>
<accession>A0A4Q7MK41</accession>
<dbReference type="InterPro" id="IPR050386">
    <property type="entry name" value="Glycosyl_hydrolase_5"/>
</dbReference>
<gene>
    <name evidence="7" type="ORF">EV199_5517</name>
</gene>
<keyword evidence="1" id="KW-0732">Signal</keyword>
<dbReference type="GO" id="GO:0009986">
    <property type="term" value="C:cell surface"/>
    <property type="evidence" value="ECO:0007669"/>
    <property type="project" value="TreeGrafter"/>
</dbReference>
<evidence type="ECO:0000256" key="1">
    <source>
        <dbReference type="ARBA" id="ARBA00022729"/>
    </source>
</evidence>